<dbReference type="GO" id="GO:0016491">
    <property type="term" value="F:oxidoreductase activity"/>
    <property type="evidence" value="ECO:0007669"/>
    <property type="project" value="UniProtKB-KW"/>
</dbReference>
<evidence type="ECO:0000313" key="5">
    <source>
        <dbReference type="Proteomes" id="UP001143372"/>
    </source>
</evidence>
<protein>
    <recommendedName>
        <fullName evidence="3">FAD dependent oxidoreductase domain-containing protein</fullName>
    </recommendedName>
</protein>
<evidence type="ECO:0000259" key="3">
    <source>
        <dbReference type="Pfam" id="PF01266"/>
    </source>
</evidence>
<keyword evidence="5" id="KW-1185">Reference proteome</keyword>
<dbReference type="InterPro" id="IPR006076">
    <property type="entry name" value="FAD-dep_OxRdtase"/>
</dbReference>
<feature type="domain" description="FAD dependent oxidoreductase" evidence="3">
    <location>
        <begin position="59"/>
        <end position="423"/>
    </location>
</feature>
<dbReference type="PANTHER" id="PTHR13847:SF285">
    <property type="entry name" value="FAD DEPENDENT OXIDOREDUCTASE DOMAIN-CONTAINING PROTEIN"/>
    <property type="match status" value="1"/>
</dbReference>
<name>A0A9W6J388_9HYPH</name>
<dbReference type="RefSeq" id="WP_271170083.1">
    <property type="nucleotide sequence ID" value="NZ_BSFI01000023.1"/>
</dbReference>
<dbReference type="PANTHER" id="PTHR13847">
    <property type="entry name" value="SARCOSINE DEHYDROGENASE-RELATED"/>
    <property type="match status" value="1"/>
</dbReference>
<dbReference type="AlphaFoldDB" id="A0A9W6J388"/>
<feature type="region of interest" description="Disordered" evidence="2">
    <location>
        <begin position="1"/>
        <end position="33"/>
    </location>
</feature>
<evidence type="ECO:0000256" key="2">
    <source>
        <dbReference type="SAM" id="MobiDB-lite"/>
    </source>
</evidence>
<sequence>MNAAPYPGRPTLAADYQAARPDEDRPGGPLGGDRSWWFTDAAADNRAAFGSLRGPKLVDVAIVGGGYTGLWTAIELRRRRPDLTVALIERDVCGAGASGKNAGKVHGYWAALPHLADLLGPEQAWSMARMGSRAQDAIRNFSLSGGRDVWWREGGGLKISCAPAQDRRIASLAAAMTKLGAGGMVRVLSPEQVADYCRSPVFRGGLFYREEATVHPARLAMALRDAAVAAGVAIHERTPMLRLERGRPNRIVTPGGELAAASVVLATNVDLLAFRRLRSRFMAFSSYALMTEPAEGTLDAARWRRDHSITDARSFLHYFRRTPDGRVLMGSGSGPIAFGANVAAPSVVRDASSLDRTVRGLRRLLPSHDKVAVASAWGAAIDVSSDRLPYAGTLTGGGVHYAFGFTGHGVNPSYIIGQCLASLTLGQKDDWTLSPFCARALPPLPPEPFRYVGGAIIRKATLSCEDAEERGARGSTIARALAAAPALFNLRIGTR</sequence>
<dbReference type="Proteomes" id="UP001143372">
    <property type="component" value="Unassembled WGS sequence"/>
</dbReference>
<dbReference type="Gene3D" id="3.50.50.60">
    <property type="entry name" value="FAD/NAD(P)-binding domain"/>
    <property type="match status" value="1"/>
</dbReference>
<evidence type="ECO:0000256" key="1">
    <source>
        <dbReference type="ARBA" id="ARBA00023002"/>
    </source>
</evidence>
<reference evidence="4" key="1">
    <citation type="journal article" date="2014" name="Int. J. Syst. Evol. Microbiol.">
        <title>Complete genome sequence of Corynebacterium casei LMG S-19264T (=DSM 44701T), isolated from a smear-ripened cheese.</title>
        <authorList>
            <consortium name="US DOE Joint Genome Institute (JGI-PGF)"/>
            <person name="Walter F."/>
            <person name="Albersmeier A."/>
            <person name="Kalinowski J."/>
            <person name="Ruckert C."/>
        </authorList>
    </citation>
    <scope>NUCLEOTIDE SEQUENCE</scope>
    <source>
        <strain evidence="4">VKM B-2347</strain>
    </source>
</reference>
<dbReference type="EMBL" id="BSFI01000023">
    <property type="protein sequence ID" value="GLK69872.1"/>
    <property type="molecule type" value="Genomic_DNA"/>
</dbReference>
<organism evidence="4 5">
    <name type="scientific">Hansschlegelia plantiphila</name>
    <dbReference type="NCBI Taxonomy" id="374655"/>
    <lineage>
        <taxon>Bacteria</taxon>
        <taxon>Pseudomonadati</taxon>
        <taxon>Pseudomonadota</taxon>
        <taxon>Alphaproteobacteria</taxon>
        <taxon>Hyphomicrobiales</taxon>
        <taxon>Methylopilaceae</taxon>
        <taxon>Hansschlegelia</taxon>
    </lineage>
</organism>
<dbReference type="InterPro" id="IPR036188">
    <property type="entry name" value="FAD/NAD-bd_sf"/>
</dbReference>
<dbReference type="Pfam" id="PF01266">
    <property type="entry name" value="DAO"/>
    <property type="match status" value="1"/>
</dbReference>
<gene>
    <name evidence="4" type="ORF">GCM10008179_35100</name>
</gene>
<comment type="caution">
    <text evidence="4">The sequence shown here is derived from an EMBL/GenBank/DDBJ whole genome shotgun (WGS) entry which is preliminary data.</text>
</comment>
<evidence type="ECO:0000313" key="4">
    <source>
        <dbReference type="EMBL" id="GLK69872.1"/>
    </source>
</evidence>
<dbReference type="SUPFAM" id="SSF51905">
    <property type="entry name" value="FAD/NAD(P)-binding domain"/>
    <property type="match status" value="1"/>
</dbReference>
<dbReference type="Gene3D" id="3.30.9.10">
    <property type="entry name" value="D-Amino Acid Oxidase, subunit A, domain 2"/>
    <property type="match status" value="1"/>
</dbReference>
<keyword evidence="1" id="KW-0560">Oxidoreductase</keyword>
<dbReference type="GO" id="GO:0005737">
    <property type="term" value="C:cytoplasm"/>
    <property type="evidence" value="ECO:0007669"/>
    <property type="project" value="TreeGrafter"/>
</dbReference>
<reference evidence="4" key="2">
    <citation type="submission" date="2023-01" db="EMBL/GenBank/DDBJ databases">
        <authorList>
            <person name="Sun Q."/>
            <person name="Evtushenko L."/>
        </authorList>
    </citation>
    <scope>NUCLEOTIDE SEQUENCE</scope>
    <source>
        <strain evidence="4">VKM B-2347</strain>
    </source>
</reference>
<proteinExistence type="predicted"/>
<accession>A0A9W6J388</accession>